<accession>A0ABT2HUE3</accession>
<sequence length="389" mass="40970">MAEYVDIAQLYRDGLTEPEPPTVCLRDDGHGLFYRGAVNVLFGDSETGKTWLALAAGVEAMHSGLGFLMCDLDHNGPATIISRLEMLGADETMLSNRSLFRLAEPEDRDDMLSVVADAGFWNPAVAVVDSMGELLVLHGANSNNPDDYTRVHREVLTALSGCGACVIAIDHVAKNTESNQYGATGTAAKKRAVNGAQIRVVGAEPFAPGKGGASHLYVTKDRNGGLRAVAKREPGERQEYVGTFTLSEFGCEVKAPRPDERAPHSWSERDVQRLVEMDTFPANLGDAAKALGIRKADAGEAYKEAKRRRGLVPGSHSGVGNRNQHNTPDGSGSGNQAGTGTSASEGIGSGSAPLCGNREPADTARSSIVQAAFHRAGGDESVALAGVDA</sequence>
<organism evidence="2 3">
    <name type="scientific">Pseudoclavibacter albus</name>
    <dbReference type="NCBI Taxonomy" id="272241"/>
    <lineage>
        <taxon>Bacteria</taxon>
        <taxon>Bacillati</taxon>
        <taxon>Actinomycetota</taxon>
        <taxon>Actinomycetes</taxon>
        <taxon>Micrococcales</taxon>
        <taxon>Microbacteriaceae</taxon>
        <taxon>Pseudoclavibacter</taxon>
    </lineage>
</organism>
<feature type="region of interest" description="Disordered" evidence="1">
    <location>
        <begin position="304"/>
        <end position="366"/>
    </location>
</feature>
<evidence type="ECO:0000313" key="3">
    <source>
        <dbReference type="Proteomes" id="UP001525379"/>
    </source>
</evidence>
<dbReference type="InterPro" id="IPR027417">
    <property type="entry name" value="P-loop_NTPase"/>
</dbReference>
<evidence type="ECO:0000256" key="1">
    <source>
        <dbReference type="SAM" id="MobiDB-lite"/>
    </source>
</evidence>
<dbReference type="SUPFAM" id="SSF52540">
    <property type="entry name" value="P-loop containing nucleoside triphosphate hydrolases"/>
    <property type="match status" value="1"/>
</dbReference>
<gene>
    <name evidence="2" type="ORF">M3D15_01025</name>
</gene>
<dbReference type="EMBL" id="JALXSQ010000002">
    <property type="protein sequence ID" value="MCT2041929.1"/>
    <property type="molecule type" value="Genomic_DNA"/>
</dbReference>
<keyword evidence="3" id="KW-1185">Reference proteome</keyword>
<dbReference type="Gene3D" id="3.40.50.300">
    <property type="entry name" value="P-loop containing nucleotide triphosphate hydrolases"/>
    <property type="match status" value="1"/>
</dbReference>
<protein>
    <submittedName>
        <fullName evidence="2">AAA family ATPase</fullName>
    </submittedName>
</protein>
<proteinExistence type="predicted"/>
<dbReference type="Proteomes" id="UP001525379">
    <property type="component" value="Unassembled WGS sequence"/>
</dbReference>
<feature type="compositionally biased region" description="Polar residues" evidence="1">
    <location>
        <begin position="318"/>
        <end position="330"/>
    </location>
</feature>
<dbReference type="RefSeq" id="WP_260103665.1">
    <property type="nucleotide sequence ID" value="NZ_JALXSQ010000002.1"/>
</dbReference>
<name>A0ABT2HUE3_9MICO</name>
<evidence type="ECO:0000313" key="2">
    <source>
        <dbReference type="EMBL" id="MCT2041929.1"/>
    </source>
</evidence>
<comment type="caution">
    <text evidence="2">The sequence shown here is derived from an EMBL/GenBank/DDBJ whole genome shotgun (WGS) entry which is preliminary data.</text>
</comment>
<reference evidence="2 3" key="1">
    <citation type="submission" date="2022-04" db="EMBL/GenBank/DDBJ databases">
        <title>Human microbiome associated bacterial genomes.</title>
        <authorList>
            <person name="Sandstrom S."/>
            <person name="Salamzade R."/>
            <person name="Kalan L.R."/>
        </authorList>
    </citation>
    <scope>NUCLEOTIDE SEQUENCE [LARGE SCALE GENOMIC DNA]</scope>
    <source>
        <strain evidence="3">p3-SID1799</strain>
    </source>
</reference>